<dbReference type="PROSITE" id="PS01219">
    <property type="entry name" value="AMMONIUM_TRANSP"/>
    <property type="match status" value="1"/>
</dbReference>
<evidence type="ECO:0000256" key="4">
    <source>
        <dbReference type="ARBA" id="ARBA00022692"/>
    </source>
</evidence>
<dbReference type="GO" id="GO:0003723">
    <property type="term" value="F:RNA binding"/>
    <property type="evidence" value="ECO:0007669"/>
    <property type="project" value="UniProtKB-UniRule"/>
</dbReference>
<keyword evidence="13" id="KW-1185">Reference proteome</keyword>
<feature type="transmembrane region" description="Helical" evidence="10">
    <location>
        <begin position="682"/>
        <end position="703"/>
    </location>
</feature>
<dbReference type="EMBL" id="CAJNJA010087574">
    <property type="protein sequence ID" value="CAE7938962.1"/>
    <property type="molecule type" value="Genomic_DNA"/>
</dbReference>
<feature type="transmembrane region" description="Helical" evidence="10">
    <location>
        <begin position="599"/>
        <end position="627"/>
    </location>
</feature>
<dbReference type="GO" id="GO:0008519">
    <property type="term" value="F:ammonium channel activity"/>
    <property type="evidence" value="ECO:0007669"/>
    <property type="project" value="InterPro"/>
</dbReference>
<comment type="caution">
    <text evidence="12">The sequence shown here is derived from an EMBL/GenBank/DDBJ whole genome shotgun (WGS) entry which is preliminary data.</text>
</comment>
<feature type="transmembrane region" description="Helical" evidence="10">
    <location>
        <begin position="563"/>
        <end position="587"/>
    </location>
</feature>
<evidence type="ECO:0000259" key="11">
    <source>
        <dbReference type="SMART" id="SM00322"/>
    </source>
</evidence>
<feature type="domain" description="K Homology" evidence="11">
    <location>
        <begin position="331"/>
        <end position="400"/>
    </location>
</feature>
<dbReference type="CDD" id="cd00105">
    <property type="entry name" value="KH-I"/>
    <property type="match status" value="1"/>
</dbReference>
<dbReference type="InterPro" id="IPR001905">
    <property type="entry name" value="Ammonium_transpt"/>
</dbReference>
<dbReference type="Pfam" id="PF00909">
    <property type="entry name" value="Ammonium_transp"/>
    <property type="match status" value="1"/>
</dbReference>
<dbReference type="OrthoDB" id="534912at2759"/>
<feature type="region of interest" description="Disordered" evidence="9">
    <location>
        <begin position="419"/>
        <end position="495"/>
    </location>
</feature>
<feature type="transmembrane region" description="Helical" evidence="10">
    <location>
        <begin position="815"/>
        <end position="833"/>
    </location>
</feature>
<dbReference type="SMART" id="SM00322">
    <property type="entry name" value="KH"/>
    <property type="match status" value="2"/>
</dbReference>
<feature type="transmembrane region" description="Helical" evidence="10">
    <location>
        <begin position="868"/>
        <end position="889"/>
    </location>
</feature>
<dbReference type="InterPro" id="IPR004088">
    <property type="entry name" value="KH_dom_type_1"/>
</dbReference>
<dbReference type="SUPFAM" id="SSF54791">
    <property type="entry name" value="Eukaryotic type KH-domain (KH-domain type I)"/>
    <property type="match status" value="2"/>
</dbReference>
<dbReference type="Pfam" id="PF00013">
    <property type="entry name" value="KH_1"/>
    <property type="match status" value="1"/>
</dbReference>
<dbReference type="InterPro" id="IPR024041">
    <property type="entry name" value="NH4_transpt_AmtB-like_dom"/>
</dbReference>
<evidence type="ECO:0000313" key="12">
    <source>
        <dbReference type="EMBL" id="CAE7938962.1"/>
    </source>
</evidence>
<dbReference type="SUPFAM" id="SSF111352">
    <property type="entry name" value="Ammonium transporter"/>
    <property type="match status" value="1"/>
</dbReference>
<dbReference type="InterPro" id="IPR004087">
    <property type="entry name" value="KH_dom"/>
</dbReference>
<dbReference type="Gene3D" id="1.10.3430.10">
    <property type="entry name" value="Ammonium transporter AmtB like domains"/>
    <property type="match status" value="1"/>
</dbReference>
<evidence type="ECO:0000313" key="13">
    <source>
        <dbReference type="Proteomes" id="UP000601435"/>
    </source>
</evidence>
<dbReference type="Gene3D" id="2.60.120.590">
    <property type="entry name" value="Alpha-ketoglutarate-dependent dioxygenase AlkB-like"/>
    <property type="match status" value="1"/>
</dbReference>
<feature type="compositionally biased region" description="Basic and acidic residues" evidence="9">
    <location>
        <begin position="433"/>
        <end position="485"/>
    </location>
</feature>
<dbReference type="InterPro" id="IPR018047">
    <property type="entry name" value="Ammonium_transpt_CS"/>
</dbReference>
<feature type="transmembrane region" description="Helical" evidence="10">
    <location>
        <begin position="755"/>
        <end position="772"/>
    </location>
</feature>
<evidence type="ECO:0000256" key="3">
    <source>
        <dbReference type="ARBA" id="ARBA00022448"/>
    </source>
</evidence>
<feature type="transmembrane region" description="Helical" evidence="10">
    <location>
        <begin position="778"/>
        <end position="803"/>
    </location>
</feature>
<gene>
    <name evidence="12" type="primary">nrgA</name>
    <name evidence="12" type="ORF">SNEC2469_LOCUS33352</name>
</gene>
<feature type="transmembrane region" description="Helical" evidence="10">
    <location>
        <begin position="715"/>
        <end position="735"/>
    </location>
</feature>
<feature type="region of interest" description="Disordered" evidence="9">
    <location>
        <begin position="94"/>
        <end position="116"/>
    </location>
</feature>
<name>A0A813C736_9DINO</name>
<dbReference type="InterPro" id="IPR036612">
    <property type="entry name" value="KH_dom_type_1_sf"/>
</dbReference>
<protein>
    <submittedName>
        <fullName evidence="12">NrgA protein</fullName>
    </submittedName>
</protein>
<dbReference type="Proteomes" id="UP000601435">
    <property type="component" value="Unassembled WGS sequence"/>
</dbReference>
<comment type="similarity">
    <text evidence="2">Belongs to the ammonia transporter channel (TC 1.A.11.2) family.</text>
</comment>
<feature type="domain" description="K Homology" evidence="11">
    <location>
        <begin position="229"/>
        <end position="303"/>
    </location>
</feature>
<keyword evidence="6 10" id="KW-0472">Membrane</keyword>
<dbReference type="Gene3D" id="3.30.1370.10">
    <property type="entry name" value="K Homology domain, type 1"/>
    <property type="match status" value="2"/>
</dbReference>
<dbReference type="PANTHER" id="PTHR43029">
    <property type="entry name" value="AMMONIUM TRANSPORTER MEP2"/>
    <property type="match status" value="1"/>
</dbReference>
<dbReference type="GO" id="GO:0005886">
    <property type="term" value="C:plasma membrane"/>
    <property type="evidence" value="ECO:0007669"/>
    <property type="project" value="TreeGrafter"/>
</dbReference>
<evidence type="ECO:0000256" key="2">
    <source>
        <dbReference type="ARBA" id="ARBA00005887"/>
    </source>
</evidence>
<dbReference type="InterPro" id="IPR029020">
    <property type="entry name" value="Ammonium/urea_transptr"/>
</dbReference>
<proteinExistence type="inferred from homology"/>
<keyword evidence="7" id="KW-0924">Ammonia transport</keyword>
<keyword evidence="5 10" id="KW-1133">Transmembrane helix</keyword>
<sequence length="987" mass="107822">IDLPSRSLFFLSGLSRWHLQHAIMDMRQDRLSLTFRTVDRSGSRSQLWNRSWAQLRGAEAANALWPLVTPEGWELHRLERWNWRSEEPESQSYYRVRRSKGPEKAADGSGNSSKVANGMQGEAYAYNGTVEWATPSRLEDLGHFFEGKSAGRQKGRGRSFYRPRQQQVQQLFECAETLHDAEELSAVLTYQESLAKQCYDGGLSYEEKAAKRQDLTAVLLQNKVMSHRRPHAFKILCPEPLASGVLGHRGSTKDRIQDECHCRLVMSNRDEFYPGTRLRLVVIQAEEQLSILKALDRVLDLLAECAETERQNPSGRTAVQGEPDFLGKEHGELVLRAAVPFRVGSAIIGPKGAHVQALKEEAGAKIIIDKEHQQGHQACRLAARPEGLRIVLSRISDYMAEDAAQRPSEFDSWASIRNFGQQEDGHGGYGQSHSRDGHGRDSYSRNGRESYGRESYGREGHGRDGYGREGYGREAYGRDGGRDGHNSYGGSPASHGGQGLIHTYQVLSLTAARDAQLHLQTQVTPRAQEAAAPEPPLKASSTSLLPVPEKTMAVGGIDAASTAFMMVCMALVQLMTPGLAFFYGGLVKDTSVLTMMMQSFVSMGVASIIWFLFGYSLCFGESLYFIGNPFTHFGLRGLNVNEALPDMSIPGLLFAGYQGMFAVITPALMTGAFADRFRFKPYLAFIALWLVCVYAPWCHWVWGGGWLAQWGVKDFAGGIVVHVTAGFSALASLIVVGKRQVSEEDLEDHDRPHNVPFVALGTAMLWFGWFGFNAGSALATGSVAVGAAVNSEISASVALFLWLLIDWVRNGRPGLVGLCVGAIAGLATITPAAGFIQPWGAFILGIVATFFCYACCELRKRLGFDDALDVWGVHGMGGFMGTVLLGVLADPEECGALEAAPSYCVNPGQVTAGIEQVGKQLVAALLAAVYSVLVTLVLLKAINLCMPLKPIGTGGLDLTEHGEMAYHSPARQYIQEPKKGSDDDSVV</sequence>
<dbReference type="NCBIfam" id="TIGR00836">
    <property type="entry name" value="amt"/>
    <property type="match status" value="1"/>
</dbReference>
<accession>A0A813C736</accession>
<comment type="subcellular location">
    <subcellularLocation>
        <location evidence="1">Membrane</location>
        <topology evidence="1">Multi-pass membrane protein</topology>
    </subcellularLocation>
</comment>
<dbReference type="PANTHER" id="PTHR43029:SF10">
    <property type="entry name" value="AMMONIUM TRANSPORTER MEP2"/>
    <property type="match status" value="1"/>
</dbReference>
<reference evidence="12" key="1">
    <citation type="submission" date="2021-02" db="EMBL/GenBank/DDBJ databases">
        <authorList>
            <person name="Dougan E. K."/>
            <person name="Rhodes N."/>
            <person name="Thang M."/>
            <person name="Chan C."/>
        </authorList>
    </citation>
    <scope>NUCLEOTIDE SEQUENCE</scope>
</reference>
<evidence type="ECO:0000256" key="1">
    <source>
        <dbReference type="ARBA" id="ARBA00004141"/>
    </source>
</evidence>
<organism evidence="12 13">
    <name type="scientific">Symbiodinium necroappetens</name>
    <dbReference type="NCBI Taxonomy" id="1628268"/>
    <lineage>
        <taxon>Eukaryota</taxon>
        <taxon>Sar</taxon>
        <taxon>Alveolata</taxon>
        <taxon>Dinophyceae</taxon>
        <taxon>Suessiales</taxon>
        <taxon>Symbiodiniaceae</taxon>
        <taxon>Symbiodinium</taxon>
    </lineage>
</organism>
<keyword evidence="8" id="KW-0694">RNA-binding</keyword>
<feature type="transmembrane region" description="Helical" evidence="10">
    <location>
        <begin position="647"/>
        <end position="670"/>
    </location>
</feature>
<evidence type="ECO:0000256" key="10">
    <source>
        <dbReference type="SAM" id="Phobius"/>
    </source>
</evidence>
<evidence type="ECO:0000256" key="7">
    <source>
        <dbReference type="ARBA" id="ARBA00023177"/>
    </source>
</evidence>
<keyword evidence="4 10" id="KW-0812">Transmembrane</keyword>
<feature type="transmembrane region" description="Helical" evidence="10">
    <location>
        <begin position="839"/>
        <end position="856"/>
    </location>
</feature>
<dbReference type="InterPro" id="IPR037151">
    <property type="entry name" value="AlkB-like_sf"/>
</dbReference>
<evidence type="ECO:0000256" key="8">
    <source>
        <dbReference type="PROSITE-ProRule" id="PRU00117"/>
    </source>
</evidence>
<dbReference type="AlphaFoldDB" id="A0A813C736"/>
<evidence type="ECO:0000256" key="5">
    <source>
        <dbReference type="ARBA" id="ARBA00022989"/>
    </source>
</evidence>
<feature type="non-terminal residue" evidence="12">
    <location>
        <position position="987"/>
    </location>
</feature>
<keyword evidence="3" id="KW-0813">Transport</keyword>
<evidence type="ECO:0000256" key="9">
    <source>
        <dbReference type="SAM" id="MobiDB-lite"/>
    </source>
</evidence>
<feature type="transmembrane region" description="Helical" evidence="10">
    <location>
        <begin position="921"/>
        <end position="939"/>
    </location>
</feature>
<dbReference type="PROSITE" id="PS50084">
    <property type="entry name" value="KH_TYPE_1"/>
    <property type="match status" value="2"/>
</dbReference>
<evidence type="ECO:0000256" key="6">
    <source>
        <dbReference type="ARBA" id="ARBA00023136"/>
    </source>
</evidence>